<feature type="region of interest" description="Disordered" evidence="1">
    <location>
        <begin position="1"/>
        <end position="20"/>
    </location>
</feature>
<organism evidence="2 3">
    <name type="scientific">Adineta ricciae</name>
    <name type="common">Rotifer</name>
    <dbReference type="NCBI Taxonomy" id="249248"/>
    <lineage>
        <taxon>Eukaryota</taxon>
        <taxon>Metazoa</taxon>
        <taxon>Spiralia</taxon>
        <taxon>Gnathifera</taxon>
        <taxon>Rotifera</taxon>
        <taxon>Eurotatoria</taxon>
        <taxon>Bdelloidea</taxon>
        <taxon>Adinetida</taxon>
        <taxon>Adinetidae</taxon>
        <taxon>Adineta</taxon>
    </lineage>
</organism>
<protein>
    <submittedName>
        <fullName evidence="2">Uncharacterized protein</fullName>
    </submittedName>
</protein>
<sequence length="146" mass="16841">MPVSEMKRPATTPKQSSTTQPEVLEDLNITIRIKLKYPKVNEFVDKLNQPNETLTIHGKPISVLHLYALRSTSKPIDMSNQTERLVYRPNLLIRKNDKFGPWNFNRLLNLIELDYRPGTKGNQFPKLWYTTTSTSVSVTIIPYAEP</sequence>
<keyword evidence="3" id="KW-1185">Reference proteome</keyword>
<dbReference type="Proteomes" id="UP000663828">
    <property type="component" value="Unassembled WGS sequence"/>
</dbReference>
<feature type="non-terminal residue" evidence="2">
    <location>
        <position position="146"/>
    </location>
</feature>
<comment type="caution">
    <text evidence="2">The sequence shown here is derived from an EMBL/GenBank/DDBJ whole genome shotgun (WGS) entry which is preliminary data.</text>
</comment>
<evidence type="ECO:0000313" key="3">
    <source>
        <dbReference type="Proteomes" id="UP000663828"/>
    </source>
</evidence>
<evidence type="ECO:0000313" key="2">
    <source>
        <dbReference type="EMBL" id="CAF1346243.1"/>
    </source>
</evidence>
<dbReference type="EMBL" id="CAJNOR010002832">
    <property type="protein sequence ID" value="CAF1346243.1"/>
    <property type="molecule type" value="Genomic_DNA"/>
</dbReference>
<accession>A0A815GXB5</accession>
<name>A0A815GXB5_ADIRI</name>
<evidence type="ECO:0000256" key="1">
    <source>
        <dbReference type="SAM" id="MobiDB-lite"/>
    </source>
</evidence>
<dbReference type="AlphaFoldDB" id="A0A815GXB5"/>
<gene>
    <name evidence="2" type="ORF">XAT740_LOCUS31232</name>
</gene>
<proteinExistence type="predicted"/>
<reference evidence="2" key="1">
    <citation type="submission" date="2021-02" db="EMBL/GenBank/DDBJ databases">
        <authorList>
            <person name="Nowell W R."/>
        </authorList>
    </citation>
    <scope>NUCLEOTIDE SEQUENCE</scope>
</reference>